<protein>
    <submittedName>
        <fullName evidence="2">Uncharacterized protein</fullName>
    </submittedName>
</protein>
<evidence type="ECO:0000313" key="2">
    <source>
        <dbReference type="Ensembl" id="ENSPANP00000042867.2"/>
    </source>
</evidence>
<dbReference type="GeneTree" id="ENSGT00940000161627"/>
<dbReference type="PANTHER" id="PTHR46254:SF6">
    <property type="entry name" value="HIGH MOBILITY GROUP AT-HOOK 2"/>
    <property type="match status" value="1"/>
</dbReference>
<name>A0A2I3N4C7_PAPAN</name>
<reference evidence="2" key="2">
    <citation type="submission" date="2025-08" db="UniProtKB">
        <authorList>
            <consortium name="Ensembl"/>
        </authorList>
    </citation>
    <scope>IDENTIFICATION</scope>
</reference>
<dbReference type="PANTHER" id="PTHR46254">
    <property type="entry name" value="PROTEIN GVQW1-RELATED"/>
    <property type="match status" value="1"/>
</dbReference>
<dbReference type="Bgee" id="ENSPANG00000030522">
    <property type="expression patterns" value="Expressed in postnatal subventricular zone and 37 other cell types or tissues"/>
</dbReference>
<feature type="region of interest" description="Disordered" evidence="1">
    <location>
        <begin position="168"/>
        <end position="190"/>
    </location>
</feature>
<organism evidence="2 3">
    <name type="scientific">Papio anubis</name>
    <name type="common">Olive baboon</name>
    <dbReference type="NCBI Taxonomy" id="9555"/>
    <lineage>
        <taxon>Eukaryota</taxon>
        <taxon>Metazoa</taxon>
        <taxon>Chordata</taxon>
        <taxon>Craniata</taxon>
        <taxon>Vertebrata</taxon>
        <taxon>Euteleostomi</taxon>
        <taxon>Mammalia</taxon>
        <taxon>Eutheria</taxon>
        <taxon>Euarchontoglires</taxon>
        <taxon>Primates</taxon>
        <taxon>Haplorrhini</taxon>
        <taxon>Catarrhini</taxon>
        <taxon>Cercopithecidae</taxon>
        <taxon>Cercopithecinae</taxon>
        <taxon>Papio</taxon>
    </lineage>
</organism>
<sequence length="283" mass="29750">MSGNWDALCVRGKGKPLLPSAHPPPARTWRDATPQSPRGGPARPAPSSPPPPGGRAPGSSSPGPTGGGGSSGGSPVSRLWSSRSWPLGALLSPLSRRLLGEAEGSAMVPASILRFRCCPGTPRGCPACATPGGRIQRGGGGGCSAKSQSRSRFQGTWNVTGSAARRLAMGPEARAEPARRGRPSADSCGGEERRLSAWSFTLSPVWSAVECNLSSLQPPPPEFKKFSCLSLPGSWDYRYAPPYSANFCIFSRDWVSPCWPGWSQSLDLVIRLPQPPKVLGLQV</sequence>
<evidence type="ECO:0000256" key="1">
    <source>
        <dbReference type="SAM" id="MobiDB-lite"/>
    </source>
</evidence>
<accession>A0A2I3N4C7</accession>
<dbReference type="Proteomes" id="UP000028761">
    <property type="component" value="Chromosome 13"/>
</dbReference>
<dbReference type="AlphaFoldDB" id="A0A2I3N4C7"/>
<proteinExistence type="predicted"/>
<evidence type="ECO:0000313" key="3">
    <source>
        <dbReference type="Proteomes" id="UP000028761"/>
    </source>
</evidence>
<feature type="region of interest" description="Disordered" evidence="1">
    <location>
        <begin position="1"/>
        <end position="77"/>
    </location>
</feature>
<reference evidence="2" key="3">
    <citation type="submission" date="2025-09" db="UniProtKB">
        <authorList>
            <consortium name="Ensembl"/>
        </authorList>
    </citation>
    <scope>IDENTIFICATION</scope>
</reference>
<feature type="compositionally biased region" description="Pro residues" evidence="1">
    <location>
        <begin position="43"/>
        <end position="54"/>
    </location>
</feature>
<reference evidence="2 3" key="1">
    <citation type="submission" date="2012-03" db="EMBL/GenBank/DDBJ databases">
        <title>Whole Genome Assembly of Papio anubis.</title>
        <authorList>
            <person name="Liu Y.L."/>
            <person name="Abraham K.A."/>
            <person name="Akbar H.A."/>
            <person name="Ali S.A."/>
            <person name="Anosike U.A."/>
            <person name="Aqrawi P.A."/>
            <person name="Arias F.A."/>
            <person name="Attaway T.A."/>
            <person name="Awwad R.A."/>
            <person name="Babu C.B."/>
            <person name="Bandaranaike D.B."/>
            <person name="Battles P.B."/>
            <person name="Bell A.B."/>
            <person name="Beltran B.B."/>
            <person name="Berhane-Mersha D.B."/>
            <person name="Bess C.B."/>
            <person name="Bickham C.B."/>
            <person name="Bolden T.B."/>
            <person name="Carter K.C."/>
            <person name="Chau D.C."/>
            <person name="Chavez A.C."/>
            <person name="Clerc-Blankenburg K.C."/>
            <person name="Coyle M.C."/>
            <person name="Dao M.D."/>
            <person name="Davila M.L.D."/>
            <person name="Davy-Carroll L.D."/>
            <person name="Denson S.D."/>
            <person name="Dinh H.D."/>
            <person name="Fernandez S.F."/>
            <person name="Fernando P.F."/>
            <person name="Forbes L.F."/>
            <person name="Francis C.F."/>
            <person name="Francisco L.F."/>
            <person name="Fu Q.F."/>
            <person name="Garcia-Iii R.G."/>
            <person name="Garrett T.G."/>
            <person name="Gross S.G."/>
            <person name="Gubbala S.G."/>
            <person name="Hirani K.H."/>
            <person name="Hogues M.H."/>
            <person name="Hollins B.H."/>
            <person name="Jackson L.J."/>
            <person name="Javaid M.J."/>
            <person name="Jhangiani S.J."/>
            <person name="Johnson A.J."/>
            <person name="Johnson B.J."/>
            <person name="Jones J.J."/>
            <person name="Joshi V.J."/>
            <person name="Kalu J.K."/>
            <person name="Khan N.K."/>
            <person name="Korchina V.K."/>
            <person name="Kovar C.K."/>
            <person name="Lago L.L."/>
            <person name="Lara F.L."/>
            <person name="Le T.-K.L."/>
            <person name="Lee S.L."/>
            <person name="Legall-Iii F.L."/>
            <person name="Lemon S.L."/>
            <person name="Liu J.L."/>
            <person name="Liu Y.-S.L."/>
            <person name="Liyanage D.L."/>
            <person name="Lopez J.L."/>
            <person name="Lorensuhewa L.L."/>
            <person name="Mata R.M."/>
            <person name="Mathew T.M."/>
            <person name="Mercado C.M."/>
            <person name="Mercado I.M."/>
            <person name="Morales K.M."/>
            <person name="Morgan M.M."/>
            <person name="Munidasa M.M."/>
            <person name="Ngo D.N."/>
            <person name="Nguyen L.N."/>
            <person name="Nguyen T.N."/>
            <person name="Nguyen N.N."/>
            <person name="Obregon M.O."/>
            <person name="Okwuonu G.O."/>
            <person name="Ongeri F.O."/>
            <person name="Onwere C.O."/>
            <person name="Osifeso I.O."/>
            <person name="Parra A.P."/>
            <person name="Patil S.P."/>
            <person name="Perez A.P."/>
            <person name="Perez Y.P."/>
            <person name="Pham C.P."/>
            <person name="Pu L.-L.P."/>
            <person name="Puazo M.P."/>
            <person name="Quiroz J.Q."/>
            <person name="Rouhana J.R."/>
            <person name="Ruiz M.R."/>
            <person name="Ruiz S.-J.R."/>
            <person name="Saada N.S."/>
            <person name="Santibanez J.S."/>
            <person name="Scheel M.S."/>
            <person name="Schneider B.S."/>
            <person name="Simmons D.S."/>
            <person name="Sisson I.S."/>
            <person name="Tang L.-Y.T."/>
            <person name="Thornton R.T."/>
            <person name="Tisius J.T."/>
            <person name="Toledanes G.T."/>
            <person name="Trejos Z.T."/>
            <person name="Usmani K.U."/>
            <person name="Varghese R.V."/>
            <person name="Vattathil S.V."/>
            <person name="Vee V.V."/>
            <person name="Walker D.W."/>
            <person name="Weissenberger G.W."/>
            <person name="White C.W."/>
            <person name="Williams A.W."/>
            <person name="Woodworth J.W."/>
            <person name="Wright R.W."/>
            <person name="Zhu Y.Z."/>
            <person name="Han Y.H."/>
            <person name="Newsham I.N."/>
            <person name="Nazareth L.N."/>
            <person name="Worley K.W."/>
            <person name="Muzny D.M."/>
            <person name="Rogers J.R."/>
            <person name="Gibbs R.G."/>
        </authorList>
    </citation>
    <scope>NUCLEOTIDE SEQUENCE [LARGE SCALE GENOMIC DNA]</scope>
</reference>
<keyword evidence="3" id="KW-1185">Reference proteome</keyword>
<dbReference type="Ensembl" id="ENSPANT00000040130.2">
    <property type="protein sequence ID" value="ENSPANP00000042867.2"/>
    <property type="gene ID" value="ENSPANG00000044337.1"/>
</dbReference>